<dbReference type="InParanoid" id="A0A2T3A3I8"/>
<keyword evidence="4" id="KW-1185">Reference proteome</keyword>
<protein>
    <submittedName>
        <fullName evidence="3">Uncharacterized protein</fullName>
    </submittedName>
</protein>
<reference evidence="3 4" key="1">
    <citation type="journal article" date="2018" name="Mycol. Prog.">
        <title>Coniella lustricola, a new species from submerged detritus.</title>
        <authorList>
            <person name="Raudabaugh D.B."/>
            <person name="Iturriaga T."/>
            <person name="Carver A."/>
            <person name="Mondo S."/>
            <person name="Pangilinan J."/>
            <person name="Lipzen A."/>
            <person name="He G."/>
            <person name="Amirebrahimi M."/>
            <person name="Grigoriev I.V."/>
            <person name="Miller A.N."/>
        </authorList>
    </citation>
    <scope>NUCLEOTIDE SEQUENCE [LARGE SCALE GENOMIC DNA]</scope>
    <source>
        <strain evidence="3 4">B22-T-1</strain>
    </source>
</reference>
<proteinExistence type="predicted"/>
<name>A0A2T3A3I8_9PEZI</name>
<dbReference type="EMBL" id="KZ678483">
    <property type="protein sequence ID" value="PSR82248.1"/>
    <property type="molecule type" value="Genomic_DNA"/>
</dbReference>
<evidence type="ECO:0000256" key="1">
    <source>
        <dbReference type="SAM" id="Coils"/>
    </source>
</evidence>
<evidence type="ECO:0000313" key="4">
    <source>
        <dbReference type="Proteomes" id="UP000241462"/>
    </source>
</evidence>
<feature type="coiled-coil region" evidence="1">
    <location>
        <begin position="230"/>
        <end position="261"/>
    </location>
</feature>
<dbReference type="Proteomes" id="UP000241462">
    <property type="component" value="Unassembled WGS sequence"/>
</dbReference>
<evidence type="ECO:0000256" key="2">
    <source>
        <dbReference type="SAM" id="MobiDB-lite"/>
    </source>
</evidence>
<organism evidence="3 4">
    <name type="scientific">Coniella lustricola</name>
    <dbReference type="NCBI Taxonomy" id="2025994"/>
    <lineage>
        <taxon>Eukaryota</taxon>
        <taxon>Fungi</taxon>
        <taxon>Dikarya</taxon>
        <taxon>Ascomycota</taxon>
        <taxon>Pezizomycotina</taxon>
        <taxon>Sordariomycetes</taxon>
        <taxon>Sordariomycetidae</taxon>
        <taxon>Diaporthales</taxon>
        <taxon>Schizoparmaceae</taxon>
        <taxon>Coniella</taxon>
    </lineage>
</organism>
<keyword evidence="1" id="KW-0175">Coiled coil</keyword>
<accession>A0A2T3A3I8</accession>
<dbReference type="AlphaFoldDB" id="A0A2T3A3I8"/>
<evidence type="ECO:0000313" key="3">
    <source>
        <dbReference type="EMBL" id="PSR82248.1"/>
    </source>
</evidence>
<feature type="compositionally biased region" description="Low complexity" evidence="2">
    <location>
        <begin position="66"/>
        <end position="91"/>
    </location>
</feature>
<feature type="compositionally biased region" description="Polar residues" evidence="2">
    <location>
        <begin position="92"/>
        <end position="101"/>
    </location>
</feature>
<gene>
    <name evidence="3" type="ORF">BD289DRAFT_483990</name>
</gene>
<sequence>MTAIHDKPSSPPPPYPPTMSFFRCSTSVLGRSALIRPASSAAIIPSLAATTLKTSSRASLLQFRLSSTDSSSSPSSSSSSSSTTATAPPESQQTNQETAPTRSGKVDASAGTRSPPYDNPLLQPPWTLANLRKWEQEAYKKHGPNYVEKLSRKEARAAWDAARRRHNTAKELSAVLGDQWYEIMEEAKVQIAAERETQRTAYLDASKMSRALAEKTHKIWMDEDLPHAERVALTAEIRRQRKQVQTQRQNVNNEAWRLQKKRMAEIFVQRGGSPPAAWLKSYAGQESQQQ</sequence>
<feature type="region of interest" description="Disordered" evidence="2">
    <location>
        <begin position="65"/>
        <end position="122"/>
    </location>
</feature>